<evidence type="ECO:0000313" key="3">
    <source>
        <dbReference type="Proteomes" id="UP001460888"/>
    </source>
</evidence>
<accession>A0ABV2AY13</accession>
<dbReference type="SUPFAM" id="SSF52540">
    <property type="entry name" value="P-loop containing nucleoside triphosphate hydrolases"/>
    <property type="match status" value="1"/>
</dbReference>
<proteinExistence type="predicted"/>
<dbReference type="RefSeq" id="WP_353109656.1">
    <property type="nucleotide sequence ID" value="NZ_APND01000001.1"/>
</dbReference>
<feature type="domain" description="Pilus assembly protein TadZ N-terminal" evidence="1">
    <location>
        <begin position="16"/>
        <end position="119"/>
    </location>
</feature>
<protein>
    <submittedName>
        <fullName evidence="2">Pilus assembly protein CpaE</fullName>
    </submittedName>
</protein>
<comment type="caution">
    <text evidence="2">The sequence shown here is derived from an EMBL/GenBank/DDBJ whole genome shotgun (WGS) entry which is preliminary data.</text>
</comment>
<keyword evidence="3" id="KW-1185">Reference proteome</keyword>
<evidence type="ECO:0000259" key="1">
    <source>
        <dbReference type="Pfam" id="PF16968"/>
    </source>
</evidence>
<dbReference type="Proteomes" id="UP001460888">
    <property type="component" value="Unassembled WGS sequence"/>
</dbReference>
<organism evidence="2 3">
    <name type="scientific">Salinisphaera dokdonensis CL-ES53</name>
    <dbReference type="NCBI Taxonomy" id="1304272"/>
    <lineage>
        <taxon>Bacteria</taxon>
        <taxon>Pseudomonadati</taxon>
        <taxon>Pseudomonadota</taxon>
        <taxon>Gammaproteobacteria</taxon>
        <taxon>Salinisphaerales</taxon>
        <taxon>Salinisphaeraceae</taxon>
        <taxon>Salinisphaera</taxon>
    </lineage>
</organism>
<evidence type="ECO:0000313" key="2">
    <source>
        <dbReference type="EMBL" id="MES1928529.1"/>
    </source>
</evidence>
<dbReference type="InterPro" id="IPR031580">
    <property type="entry name" value="TadZ_N"/>
</dbReference>
<name>A0ABV2AY13_9GAMM</name>
<dbReference type="EMBL" id="APND01000001">
    <property type="protein sequence ID" value="MES1928529.1"/>
    <property type="molecule type" value="Genomic_DNA"/>
</dbReference>
<gene>
    <name evidence="2" type="ORF">SADO_04700</name>
</gene>
<dbReference type="Gene3D" id="3.40.50.2300">
    <property type="match status" value="1"/>
</dbReference>
<dbReference type="InterPro" id="IPR027417">
    <property type="entry name" value="P-loop_NTPase"/>
</dbReference>
<reference evidence="2 3" key="1">
    <citation type="submission" date="2013-03" db="EMBL/GenBank/DDBJ databases">
        <title>Salinisphaera dokdonensis CL-ES53 Genome Sequencing.</title>
        <authorList>
            <person name="Li C."/>
            <person name="Lai Q."/>
            <person name="Shao Z."/>
        </authorList>
    </citation>
    <scope>NUCLEOTIDE SEQUENCE [LARGE SCALE GENOMIC DNA]</scope>
    <source>
        <strain evidence="2 3">CL-ES53</strain>
    </source>
</reference>
<dbReference type="Gene3D" id="3.40.50.300">
    <property type="entry name" value="P-loop containing nucleotide triphosphate hydrolases"/>
    <property type="match status" value="1"/>
</dbReference>
<dbReference type="Pfam" id="PF16968">
    <property type="entry name" value="TadZ_N"/>
    <property type="match status" value="1"/>
</dbReference>
<sequence>MALQALLFAREDSCRAWLQERLGEGVVLLPADARTGDDSVAEIVETPGVALVFVQFDHKNAALNTAIVEAISNAYPSLPVVAVGRDDAGDVVLAAMRAGAQDFFVIDRDDERFSSLLDRVLDRKRRARQAPKDEREPGRIVTVFSGPQSPLLAFLGGHIAFVLEAATQRDKRVLFFDLSTPGGNATIIFDGAQDYTALDILRDVERCDETLVESAFQQLQSGVYLLALPEDFTDEQLGGRPLDLARLIEIFRGLFDYVVICIDQGLGIRALCQAIENSDHSLLLSDQSVLRSRQNKAMLQEVHQQASALPPLKLVVVNYRSDIGMEPERLAELLGVPLAATLGGRPEVRIRAMNAGESMLEYAPSDGFTRGVTLLTEQILGIEAPLPRKKFTLGRLFGRGESA</sequence>